<organism evidence="1">
    <name type="scientific">marine metagenome</name>
    <dbReference type="NCBI Taxonomy" id="408172"/>
    <lineage>
        <taxon>unclassified sequences</taxon>
        <taxon>metagenomes</taxon>
        <taxon>ecological metagenomes</taxon>
    </lineage>
</organism>
<gene>
    <name evidence="1" type="ORF">METZ01_LOCUS256545</name>
</gene>
<name>A0A382IYN3_9ZZZZ</name>
<protein>
    <submittedName>
        <fullName evidence="1">Uncharacterized protein</fullName>
    </submittedName>
</protein>
<feature type="non-terminal residue" evidence="1">
    <location>
        <position position="94"/>
    </location>
</feature>
<dbReference type="AlphaFoldDB" id="A0A382IYN3"/>
<dbReference type="EMBL" id="UINC01069931">
    <property type="protein sequence ID" value="SVC03691.1"/>
    <property type="molecule type" value="Genomic_DNA"/>
</dbReference>
<sequence length="94" mass="11321">MYYKIIEKFSPSDEERWQNYLNWRQLDLTCFDSIDGILKPDLFNPKSQEDWANCVNEDFKLHLITNLNYARKILQRYHNANIVGVDTELDEAYE</sequence>
<reference evidence="1" key="1">
    <citation type="submission" date="2018-05" db="EMBL/GenBank/DDBJ databases">
        <authorList>
            <person name="Lanie J.A."/>
            <person name="Ng W.-L."/>
            <person name="Kazmierczak K.M."/>
            <person name="Andrzejewski T.M."/>
            <person name="Davidsen T.M."/>
            <person name="Wayne K.J."/>
            <person name="Tettelin H."/>
            <person name="Glass J.I."/>
            <person name="Rusch D."/>
            <person name="Podicherti R."/>
            <person name="Tsui H.-C.T."/>
            <person name="Winkler M.E."/>
        </authorList>
    </citation>
    <scope>NUCLEOTIDE SEQUENCE</scope>
</reference>
<evidence type="ECO:0000313" key="1">
    <source>
        <dbReference type="EMBL" id="SVC03691.1"/>
    </source>
</evidence>
<accession>A0A382IYN3</accession>
<proteinExistence type="predicted"/>